<dbReference type="EMBL" id="CP154795">
    <property type="protein sequence ID" value="XAN09412.1"/>
    <property type="molecule type" value="Genomic_DNA"/>
</dbReference>
<evidence type="ECO:0000256" key="6">
    <source>
        <dbReference type="SAM" id="Phobius"/>
    </source>
</evidence>
<evidence type="ECO:0000256" key="4">
    <source>
        <dbReference type="ARBA" id="ARBA00022989"/>
    </source>
</evidence>
<feature type="transmembrane region" description="Helical" evidence="6">
    <location>
        <begin position="204"/>
        <end position="230"/>
    </location>
</feature>
<sequence>MVALVVVTVAVSLIGRLGLSRQVLWACARAILQLAAVSLIITAALAHLALAAAFGLVMFVVAVFTSAGRCGVRDRWWWVALAMAAGIAPVLLIVFLSGTAPLNGAALVPIAGIIIGNTMTGHTLVGRKAFDELRTTIGGYEAGLAIGLERPQVIRAIIDRTRAEAVIPNLDSTRTVGLVTLPGAFVGVLLGGGSPIQAGAAQLLVLFGILAAQFVTVTVAAELIGTARLLPVDLRERLRP</sequence>
<accession>A0ABZ3FTK2</accession>
<evidence type="ECO:0000256" key="3">
    <source>
        <dbReference type="ARBA" id="ARBA00022692"/>
    </source>
</evidence>
<dbReference type="RefSeq" id="WP_425310856.1">
    <property type="nucleotide sequence ID" value="NZ_CP154795.1"/>
</dbReference>
<organism evidence="7 8">
    <name type="scientific">Ammonicoccus fulvus</name>
    <dbReference type="NCBI Taxonomy" id="3138240"/>
    <lineage>
        <taxon>Bacteria</taxon>
        <taxon>Bacillati</taxon>
        <taxon>Actinomycetota</taxon>
        <taxon>Actinomycetes</taxon>
        <taxon>Propionibacteriales</taxon>
        <taxon>Propionibacteriaceae</taxon>
        <taxon>Ammonicoccus</taxon>
    </lineage>
</organism>
<dbReference type="PANTHER" id="PTHR30028:SF0">
    <property type="entry name" value="PROTEIN ALUMINUM SENSITIVE 3"/>
    <property type="match status" value="1"/>
</dbReference>
<dbReference type="InterPro" id="IPR005226">
    <property type="entry name" value="UPF0014_fam"/>
</dbReference>
<keyword evidence="5 6" id="KW-0472">Membrane</keyword>
<dbReference type="Pfam" id="PF03649">
    <property type="entry name" value="UPF0014"/>
    <property type="match status" value="1"/>
</dbReference>
<feature type="transmembrane region" description="Helical" evidence="6">
    <location>
        <begin position="76"/>
        <end position="98"/>
    </location>
</feature>
<feature type="transmembrane region" description="Helical" evidence="6">
    <location>
        <begin position="36"/>
        <end position="64"/>
    </location>
</feature>
<keyword evidence="4 6" id="KW-1133">Transmembrane helix</keyword>
<comment type="similarity">
    <text evidence="2">Belongs to the UPF0014 family.</text>
</comment>
<reference evidence="7 8" key="1">
    <citation type="submission" date="2024-04" db="EMBL/GenBank/DDBJ databases">
        <title>Isolation of an actinomycete strain from pig manure.</title>
        <authorList>
            <person name="Gong T."/>
            <person name="Yu Z."/>
            <person name="An M."/>
            <person name="Wei C."/>
            <person name="Yang W."/>
            <person name="Liu L."/>
        </authorList>
    </citation>
    <scope>NUCLEOTIDE SEQUENCE [LARGE SCALE GENOMIC DNA]</scope>
    <source>
        <strain evidence="7 8">ZF39</strain>
    </source>
</reference>
<comment type="subcellular location">
    <subcellularLocation>
        <location evidence="1">Membrane</location>
        <topology evidence="1">Multi-pass membrane protein</topology>
    </subcellularLocation>
</comment>
<name>A0ABZ3FTK2_9ACTN</name>
<evidence type="ECO:0000256" key="2">
    <source>
        <dbReference type="ARBA" id="ARBA00005268"/>
    </source>
</evidence>
<evidence type="ECO:0000256" key="1">
    <source>
        <dbReference type="ARBA" id="ARBA00004141"/>
    </source>
</evidence>
<dbReference type="PANTHER" id="PTHR30028">
    <property type="entry name" value="UPF0014 INNER MEMBRANE PROTEIN YBBM-RELATED"/>
    <property type="match status" value="1"/>
</dbReference>
<dbReference type="Proteomes" id="UP001442841">
    <property type="component" value="Chromosome"/>
</dbReference>
<feature type="transmembrane region" description="Helical" evidence="6">
    <location>
        <begin position="104"/>
        <end position="125"/>
    </location>
</feature>
<evidence type="ECO:0000313" key="7">
    <source>
        <dbReference type="EMBL" id="XAN09412.1"/>
    </source>
</evidence>
<keyword evidence="8" id="KW-1185">Reference proteome</keyword>
<protein>
    <submittedName>
        <fullName evidence="7">ABC transporter permease</fullName>
    </submittedName>
</protein>
<proteinExistence type="inferred from homology"/>
<gene>
    <name evidence="7" type="ORF">AADG42_07520</name>
</gene>
<keyword evidence="3 6" id="KW-0812">Transmembrane</keyword>
<feature type="transmembrane region" description="Helical" evidence="6">
    <location>
        <begin position="176"/>
        <end position="198"/>
    </location>
</feature>
<evidence type="ECO:0000313" key="8">
    <source>
        <dbReference type="Proteomes" id="UP001442841"/>
    </source>
</evidence>
<evidence type="ECO:0000256" key="5">
    <source>
        <dbReference type="ARBA" id="ARBA00023136"/>
    </source>
</evidence>